<evidence type="ECO:0008006" key="3">
    <source>
        <dbReference type="Google" id="ProtNLM"/>
    </source>
</evidence>
<dbReference type="EMBL" id="JAZHXJ010003397">
    <property type="protein sequence ID" value="KAL1835198.1"/>
    <property type="molecule type" value="Genomic_DNA"/>
</dbReference>
<evidence type="ECO:0000313" key="1">
    <source>
        <dbReference type="EMBL" id="KAL1835198.1"/>
    </source>
</evidence>
<evidence type="ECO:0000313" key="2">
    <source>
        <dbReference type="Proteomes" id="UP001586593"/>
    </source>
</evidence>
<proteinExistence type="predicted"/>
<reference evidence="1 2" key="1">
    <citation type="journal article" date="2024" name="Commun. Biol.">
        <title>Comparative genomic analysis of thermophilic fungi reveals convergent evolutionary adaptations and gene losses.</title>
        <authorList>
            <person name="Steindorff A.S."/>
            <person name="Aguilar-Pontes M.V."/>
            <person name="Robinson A.J."/>
            <person name="Andreopoulos B."/>
            <person name="LaButti K."/>
            <person name="Kuo A."/>
            <person name="Mondo S."/>
            <person name="Riley R."/>
            <person name="Otillar R."/>
            <person name="Haridas S."/>
            <person name="Lipzen A."/>
            <person name="Grimwood J."/>
            <person name="Schmutz J."/>
            <person name="Clum A."/>
            <person name="Reid I.D."/>
            <person name="Moisan M.C."/>
            <person name="Butler G."/>
            <person name="Nguyen T.T.M."/>
            <person name="Dewar K."/>
            <person name="Conant G."/>
            <person name="Drula E."/>
            <person name="Henrissat B."/>
            <person name="Hansel C."/>
            <person name="Singer S."/>
            <person name="Hutchinson M.I."/>
            <person name="de Vries R.P."/>
            <person name="Natvig D.O."/>
            <person name="Powell A.J."/>
            <person name="Tsang A."/>
            <person name="Grigoriev I.V."/>
        </authorList>
    </citation>
    <scope>NUCLEOTIDE SEQUENCE [LARGE SCALE GENOMIC DNA]</scope>
    <source>
        <strain evidence="1 2">ATCC 24622</strain>
    </source>
</reference>
<name>A0ABR3V042_9PEZI</name>
<dbReference type="Proteomes" id="UP001586593">
    <property type="component" value="Unassembled WGS sequence"/>
</dbReference>
<protein>
    <recommendedName>
        <fullName evidence="3">DUF4220 domain-containing protein</fullName>
    </recommendedName>
</protein>
<gene>
    <name evidence="1" type="ORF">VTK73DRAFT_6025</name>
</gene>
<accession>A0ABR3V042</accession>
<keyword evidence="2" id="KW-1185">Reference proteome</keyword>
<comment type="caution">
    <text evidence="1">The sequence shown here is derived from an EMBL/GenBank/DDBJ whole genome shotgun (WGS) entry which is preliminary data.</text>
</comment>
<organism evidence="1 2">
    <name type="scientific">Phialemonium thermophilum</name>
    <dbReference type="NCBI Taxonomy" id="223376"/>
    <lineage>
        <taxon>Eukaryota</taxon>
        <taxon>Fungi</taxon>
        <taxon>Dikarya</taxon>
        <taxon>Ascomycota</taxon>
        <taxon>Pezizomycotina</taxon>
        <taxon>Sordariomycetes</taxon>
        <taxon>Sordariomycetidae</taxon>
        <taxon>Cephalothecales</taxon>
        <taxon>Cephalothecaceae</taxon>
        <taxon>Phialemonium</taxon>
    </lineage>
</organism>
<sequence>MGFSTPQAHIVVAGVCMVVCSVTTLHLARAHDDARASSLVLYAWSHWASHLALSGYTLANPNAVRLADAMLFGVSTDLLVFLLALNDFATGPITFSSSSSSSSSSSAVEDRLARVAEVQRLQKALEGPLLLLSSLVRRNGYADTLQGARDIFEASKNARTGTSTSSTSSNSADASKALESPLAVDGALLSQLPRVGSQVETLQVDKFLPASLPRFGEPERQLVRGFAELARGSWACTRRRGRPWTCSSTPPF</sequence>